<dbReference type="NCBIfam" id="TIGR03480">
    <property type="entry name" value="HpnN"/>
    <property type="match status" value="1"/>
</dbReference>
<dbReference type="InterPro" id="IPR017841">
    <property type="entry name" value="Hopanoid_biosynth_HpnN"/>
</dbReference>
<accession>A0ABU5E7D6</accession>
<evidence type="ECO:0000256" key="5">
    <source>
        <dbReference type="ARBA" id="ARBA00023136"/>
    </source>
</evidence>
<dbReference type="PROSITE" id="PS50156">
    <property type="entry name" value="SSD"/>
    <property type="match status" value="1"/>
</dbReference>
<keyword evidence="5 7" id="KW-0472">Membrane</keyword>
<evidence type="ECO:0000256" key="6">
    <source>
        <dbReference type="SAM" id="MobiDB-lite"/>
    </source>
</evidence>
<feature type="domain" description="SSD" evidence="8">
    <location>
        <begin position="313"/>
        <end position="440"/>
    </location>
</feature>
<comment type="caution">
    <text evidence="9">The sequence shown here is derived from an EMBL/GenBank/DDBJ whole genome shotgun (WGS) entry which is preliminary data.</text>
</comment>
<keyword evidence="3 7" id="KW-0812">Transmembrane</keyword>
<feature type="transmembrane region" description="Helical" evidence="7">
    <location>
        <begin position="288"/>
        <end position="308"/>
    </location>
</feature>
<feature type="transmembrane region" description="Helical" evidence="7">
    <location>
        <begin position="854"/>
        <end position="876"/>
    </location>
</feature>
<comment type="subcellular location">
    <subcellularLocation>
        <location evidence="1">Cell membrane</location>
        <topology evidence="1">Multi-pass membrane protein</topology>
    </subcellularLocation>
</comment>
<dbReference type="Pfam" id="PF03176">
    <property type="entry name" value="MMPL"/>
    <property type="match status" value="2"/>
</dbReference>
<dbReference type="InterPro" id="IPR004869">
    <property type="entry name" value="MMPL_dom"/>
</dbReference>
<feature type="transmembrane region" description="Helical" evidence="7">
    <location>
        <begin position="390"/>
        <end position="409"/>
    </location>
</feature>
<feature type="transmembrane region" description="Helical" evidence="7">
    <location>
        <begin position="790"/>
        <end position="810"/>
    </location>
</feature>
<evidence type="ECO:0000256" key="3">
    <source>
        <dbReference type="ARBA" id="ARBA00022692"/>
    </source>
</evidence>
<dbReference type="RefSeq" id="WP_320507238.1">
    <property type="nucleotide sequence ID" value="NZ_JAXCLW010000001.1"/>
</dbReference>
<evidence type="ECO:0000313" key="10">
    <source>
        <dbReference type="Proteomes" id="UP001279642"/>
    </source>
</evidence>
<proteinExistence type="predicted"/>
<feature type="transmembrane region" description="Helical" evidence="7">
    <location>
        <begin position="468"/>
        <end position="487"/>
    </location>
</feature>
<feature type="transmembrane region" description="Helical" evidence="7">
    <location>
        <begin position="733"/>
        <end position="753"/>
    </location>
</feature>
<dbReference type="Proteomes" id="UP001279642">
    <property type="component" value="Unassembled WGS sequence"/>
</dbReference>
<dbReference type="PANTHER" id="PTHR33406">
    <property type="entry name" value="MEMBRANE PROTEIN MJ1562-RELATED"/>
    <property type="match status" value="1"/>
</dbReference>
<evidence type="ECO:0000256" key="2">
    <source>
        <dbReference type="ARBA" id="ARBA00022475"/>
    </source>
</evidence>
<feature type="transmembrane region" description="Helical" evidence="7">
    <location>
        <begin position="760"/>
        <end position="784"/>
    </location>
</feature>
<feature type="transmembrane region" description="Helical" evidence="7">
    <location>
        <begin position="822"/>
        <end position="842"/>
    </location>
</feature>
<keyword evidence="4 7" id="KW-1133">Transmembrane helix</keyword>
<evidence type="ECO:0000256" key="1">
    <source>
        <dbReference type="ARBA" id="ARBA00004651"/>
    </source>
</evidence>
<dbReference type="PANTHER" id="PTHR33406:SF13">
    <property type="entry name" value="MEMBRANE PROTEIN YDFJ"/>
    <property type="match status" value="1"/>
</dbReference>
<evidence type="ECO:0000259" key="8">
    <source>
        <dbReference type="PROSITE" id="PS50156"/>
    </source>
</evidence>
<evidence type="ECO:0000256" key="4">
    <source>
        <dbReference type="ARBA" id="ARBA00022989"/>
    </source>
</evidence>
<feature type="transmembrane region" description="Helical" evidence="7">
    <location>
        <begin position="415"/>
        <end position="438"/>
    </location>
</feature>
<evidence type="ECO:0000313" key="9">
    <source>
        <dbReference type="EMBL" id="MDY0882211.1"/>
    </source>
</evidence>
<evidence type="ECO:0000256" key="7">
    <source>
        <dbReference type="SAM" id="Phobius"/>
    </source>
</evidence>
<feature type="region of interest" description="Disordered" evidence="6">
    <location>
        <begin position="603"/>
        <end position="622"/>
    </location>
</feature>
<dbReference type="SUPFAM" id="SSF82866">
    <property type="entry name" value="Multidrug efflux transporter AcrB transmembrane domain"/>
    <property type="match status" value="2"/>
</dbReference>
<dbReference type="InterPro" id="IPR000731">
    <property type="entry name" value="SSD"/>
</dbReference>
<feature type="transmembrane region" description="Helical" evidence="7">
    <location>
        <begin position="315"/>
        <end position="336"/>
    </location>
</feature>
<feature type="transmembrane region" description="Helical" evidence="7">
    <location>
        <begin position="342"/>
        <end position="363"/>
    </location>
</feature>
<dbReference type="Gene3D" id="1.20.1640.10">
    <property type="entry name" value="Multidrug efflux transporter AcrB transmembrane domain"/>
    <property type="match status" value="2"/>
</dbReference>
<sequence length="896" mass="95441">MEKKSDFGGAAGSPRGDRLIAAVIEFCTTRAWIVVLVAGLLTAGAFNYVATHFSIDTDSAKLISDKLPWRQRDAAFDRAFPQGQDQIVVVVDGTTPELAESATAALTARLLAKDKLFKTVRRPDGGSFFNRNGLLFLSKEEVTRTTGQLVAAQPLLGSLAADPSLRGLMKSLSLALLGVEEGEAKLDDLAPPLIALSNTLEGVLAGTPRPLSWRQLITNQSPDPRELRRFILVQPVLDYTALAPGGEASDAIRRAASELKLDPPHGVTIRLTGSVPLADEEFSTLADGAAVTGSVTLAAVIILLWFGLRSIRMIVSIMLTLMVGLLLTAAFGLAVIGPFNLISVAFAVLFVGLGVDFGIQYCVRYREERRRNDHLPAALKAAGTGVGRQLALAAVSIAAGFFAFLPTNYRGVSDLGLIAGTGMIIAFALNVTLLPALLRLTRPSAERSEVGYRFLKPADRLLLTQRRLVLVFFGLLGLTALGLLPWLRFDFNPINLKSPKVESVATLLDLMRDPNTTPNTIDVLAPSLKAAAAMGARLSQLPEVAQAVTLESFVPEEQAAKLASISDTAMLLGFTLTPADIRPPPSDPENIDAMAETAKALRRAASGSDSRRPAAKSSSLARHVADQLDQVATGTPGLRIHASDALVPGLNVLLNQLRQALEAEPVTLSSLPRDLVADWVASDGRARVQVFPKGDSNDNDTLRRFTAAVRAVAPEATGTPISIQESSRTIVNAFRQAALWATLSITILLVFVLRNIVDVLLTLAPLFLAGLLTLGTCVVIGQPINFANIIALPLLFGIGVAFNIYFVMAWRAGARNMLQSSLARAILFSALTTSTAFGSLWLSHHPGTASMGKVLVISLIWTLVTALIFLPALLGAPKKATRPIGKTSVQPRGAEA</sequence>
<keyword evidence="10" id="KW-1185">Reference proteome</keyword>
<organism evidence="9 10">
    <name type="scientific">Dongia soli</name>
    <dbReference type="NCBI Taxonomy" id="600628"/>
    <lineage>
        <taxon>Bacteria</taxon>
        <taxon>Pseudomonadati</taxon>
        <taxon>Pseudomonadota</taxon>
        <taxon>Alphaproteobacteria</taxon>
        <taxon>Rhodospirillales</taxon>
        <taxon>Dongiaceae</taxon>
        <taxon>Dongia</taxon>
    </lineage>
</organism>
<dbReference type="EMBL" id="JAXCLW010000001">
    <property type="protein sequence ID" value="MDY0882211.1"/>
    <property type="molecule type" value="Genomic_DNA"/>
</dbReference>
<name>A0ABU5E7D6_9PROT</name>
<protein>
    <submittedName>
        <fullName evidence="9">MMPL family transporter</fullName>
    </submittedName>
</protein>
<keyword evidence="2" id="KW-1003">Cell membrane</keyword>
<gene>
    <name evidence="9" type="ORF">SMD27_05105</name>
</gene>
<reference evidence="9 10" key="1">
    <citation type="journal article" date="2016" name="Antonie Van Leeuwenhoek">
        <title>Dongia soli sp. nov., isolated from soil from Dokdo, Korea.</title>
        <authorList>
            <person name="Kim D.U."/>
            <person name="Lee H."/>
            <person name="Kim H."/>
            <person name="Kim S.G."/>
            <person name="Ka J.O."/>
        </authorList>
    </citation>
    <scope>NUCLEOTIDE SEQUENCE [LARGE SCALE GENOMIC DNA]</scope>
    <source>
        <strain evidence="9 10">D78</strain>
    </source>
</reference>
<dbReference type="InterPro" id="IPR050545">
    <property type="entry name" value="Mycobact_MmpL"/>
</dbReference>